<dbReference type="InterPro" id="IPR008197">
    <property type="entry name" value="WAP_dom"/>
</dbReference>
<feature type="chain" id="PRO_5024397212" description="WAP domain-containing protein" evidence="1">
    <location>
        <begin position="30"/>
        <end position="100"/>
    </location>
</feature>
<sequence>MNKLQKMKTLKFFLVSLSVFFLVWSSVIGEDSGEDNESGDCPPIEPPIRWCPAVVHPDDCPYFVKCEENQICCPNGCRNTCYDPILKIFVVPKRLSEMYV</sequence>
<evidence type="ECO:0000256" key="1">
    <source>
        <dbReference type="SAM" id="SignalP"/>
    </source>
</evidence>
<comment type="caution">
    <text evidence="3">The sequence shown here is derived from an EMBL/GenBank/DDBJ whole genome shotgun (WGS) entry which is preliminary data.</text>
</comment>
<keyword evidence="4" id="KW-1185">Reference proteome</keyword>
<dbReference type="EMBL" id="SEYY01023236">
    <property type="protein sequence ID" value="KAB7495000.1"/>
    <property type="molecule type" value="Genomic_DNA"/>
</dbReference>
<dbReference type="SUPFAM" id="SSF57256">
    <property type="entry name" value="Elafin-like"/>
    <property type="match status" value="1"/>
</dbReference>
<dbReference type="PROSITE" id="PS51390">
    <property type="entry name" value="WAP"/>
    <property type="match status" value="1"/>
</dbReference>
<protein>
    <recommendedName>
        <fullName evidence="2">WAP domain-containing protein</fullName>
    </recommendedName>
</protein>
<accession>A0A5N5SMR9</accession>
<gene>
    <name evidence="3" type="ORF">Anas_10761</name>
</gene>
<evidence type="ECO:0000259" key="2">
    <source>
        <dbReference type="PROSITE" id="PS51390"/>
    </source>
</evidence>
<dbReference type="InterPro" id="IPR036645">
    <property type="entry name" value="Elafin-like_sf"/>
</dbReference>
<evidence type="ECO:0000313" key="3">
    <source>
        <dbReference type="EMBL" id="KAB7495000.1"/>
    </source>
</evidence>
<organism evidence="3 4">
    <name type="scientific">Armadillidium nasatum</name>
    <dbReference type="NCBI Taxonomy" id="96803"/>
    <lineage>
        <taxon>Eukaryota</taxon>
        <taxon>Metazoa</taxon>
        <taxon>Ecdysozoa</taxon>
        <taxon>Arthropoda</taxon>
        <taxon>Crustacea</taxon>
        <taxon>Multicrustacea</taxon>
        <taxon>Malacostraca</taxon>
        <taxon>Eumalacostraca</taxon>
        <taxon>Peracarida</taxon>
        <taxon>Isopoda</taxon>
        <taxon>Oniscidea</taxon>
        <taxon>Crinocheta</taxon>
        <taxon>Armadillidiidae</taxon>
        <taxon>Armadillidium</taxon>
    </lineage>
</organism>
<dbReference type="GO" id="GO:0030414">
    <property type="term" value="F:peptidase inhibitor activity"/>
    <property type="evidence" value="ECO:0007669"/>
    <property type="project" value="InterPro"/>
</dbReference>
<name>A0A5N5SMR9_9CRUS</name>
<reference evidence="3 4" key="1">
    <citation type="journal article" date="2019" name="PLoS Biol.">
        <title>Sex chromosomes control vertical transmission of feminizing Wolbachia symbionts in an isopod.</title>
        <authorList>
            <person name="Becking T."/>
            <person name="Chebbi M.A."/>
            <person name="Giraud I."/>
            <person name="Moumen B."/>
            <person name="Laverre T."/>
            <person name="Caubet Y."/>
            <person name="Peccoud J."/>
            <person name="Gilbert C."/>
            <person name="Cordaux R."/>
        </authorList>
    </citation>
    <scope>NUCLEOTIDE SEQUENCE [LARGE SCALE GENOMIC DNA]</scope>
    <source>
        <strain evidence="3">ANa2</strain>
        <tissue evidence="3">Whole body excluding digestive tract and cuticle</tissue>
    </source>
</reference>
<proteinExistence type="predicted"/>
<dbReference type="GO" id="GO:0005576">
    <property type="term" value="C:extracellular region"/>
    <property type="evidence" value="ECO:0007669"/>
    <property type="project" value="InterPro"/>
</dbReference>
<dbReference type="OrthoDB" id="10335474at2759"/>
<evidence type="ECO:0000313" key="4">
    <source>
        <dbReference type="Proteomes" id="UP000326759"/>
    </source>
</evidence>
<keyword evidence="1" id="KW-0732">Signal</keyword>
<feature type="signal peptide" evidence="1">
    <location>
        <begin position="1"/>
        <end position="29"/>
    </location>
</feature>
<feature type="domain" description="WAP" evidence="2">
    <location>
        <begin position="34"/>
        <end position="85"/>
    </location>
</feature>
<dbReference type="Proteomes" id="UP000326759">
    <property type="component" value="Unassembled WGS sequence"/>
</dbReference>
<dbReference type="AlphaFoldDB" id="A0A5N5SMR9"/>